<feature type="transmembrane region" description="Helical" evidence="1">
    <location>
        <begin position="327"/>
        <end position="349"/>
    </location>
</feature>
<comment type="caution">
    <text evidence="3">The sequence shown here is derived from an EMBL/GenBank/DDBJ whole genome shotgun (WGS) entry which is preliminary data.</text>
</comment>
<name>A0ABR4P5G0_9HELO</name>
<evidence type="ECO:0000313" key="3">
    <source>
        <dbReference type="EMBL" id="KAL3418549.1"/>
    </source>
</evidence>
<keyword evidence="1" id="KW-0812">Transmembrane</keyword>
<proteinExistence type="predicted"/>
<evidence type="ECO:0000313" key="4">
    <source>
        <dbReference type="Proteomes" id="UP001629113"/>
    </source>
</evidence>
<evidence type="ECO:0000259" key="2">
    <source>
        <dbReference type="PROSITE" id="PS51767"/>
    </source>
</evidence>
<reference evidence="3 4" key="1">
    <citation type="submission" date="2024-06" db="EMBL/GenBank/DDBJ databases">
        <title>Complete genome of Phlyctema vagabunda strain 19-DSS-EL-015.</title>
        <authorList>
            <person name="Fiorenzani C."/>
        </authorList>
    </citation>
    <scope>NUCLEOTIDE SEQUENCE [LARGE SCALE GENOMIC DNA]</scope>
    <source>
        <strain evidence="3 4">19-DSS-EL-015</strain>
    </source>
</reference>
<feature type="domain" description="Peptidase A1" evidence="2">
    <location>
        <begin position="1"/>
        <end position="252"/>
    </location>
</feature>
<sequence>MEIGNLALGARDVNQTFSRGAGIPNANGTLLPSTLFSQGVVPSNSYGLHIGSVALSIPSSLYIGGYDRSRVLGIVSAQPYGLNSLPVDLLDIGIGVAVGNSPFKFTSKSGLLAQGNSSISIAIQTRIDSVAPYLYLPKSTCDAITAELPVIFQPEFGIYFWDTTSIQYEMIVSSPSYIRFTFRLDGGISANMTINVPFSLLNLTLTTPVVTVPTQYFPCFPINDSSPYILGKAFLQASFFGVLWQENHEGVWVLAQAPGPNTPSLPSVAAIDTKQKSIAASENIWVDTWKDTWTPIGPPTINIPSSNNNSTAPIAPPPTKKGLLKGFVVGIVASAIIGLGLCVFGFVWLKKKRNSRRASCSSSINSTSGIVQIELQHPRGSEDRKQLQPAFSMNEIPVNEIVELQSSWQSPQKSKWRFTFSRNGPVELPG</sequence>
<accession>A0ABR4P5G0</accession>
<keyword evidence="1" id="KW-1133">Transmembrane helix</keyword>
<dbReference type="Proteomes" id="UP001629113">
    <property type="component" value="Unassembled WGS sequence"/>
</dbReference>
<dbReference type="Gene3D" id="2.40.70.10">
    <property type="entry name" value="Acid Proteases"/>
    <property type="match status" value="1"/>
</dbReference>
<dbReference type="PROSITE" id="PS51767">
    <property type="entry name" value="PEPTIDASE_A1"/>
    <property type="match status" value="1"/>
</dbReference>
<dbReference type="EMBL" id="JBFCZG010000009">
    <property type="protein sequence ID" value="KAL3418549.1"/>
    <property type="molecule type" value="Genomic_DNA"/>
</dbReference>
<keyword evidence="1" id="KW-0472">Membrane</keyword>
<evidence type="ECO:0000256" key="1">
    <source>
        <dbReference type="SAM" id="Phobius"/>
    </source>
</evidence>
<organism evidence="3 4">
    <name type="scientific">Phlyctema vagabunda</name>
    <dbReference type="NCBI Taxonomy" id="108571"/>
    <lineage>
        <taxon>Eukaryota</taxon>
        <taxon>Fungi</taxon>
        <taxon>Dikarya</taxon>
        <taxon>Ascomycota</taxon>
        <taxon>Pezizomycotina</taxon>
        <taxon>Leotiomycetes</taxon>
        <taxon>Helotiales</taxon>
        <taxon>Dermateaceae</taxon>
        <taxon>Phlyctema</taxon>
    </lineage>
</organism>
<dbReference type="InterPro" id="IPR033121">
    <property type="entry name" value="PEPTIDASE_A1"/>
</dbReference>
<dbReference type="SUPFAM" id="SSF50630">
    <property type="entry name" value="Acid proteases"/>
    <property type="match status" value="1"/>
</dbReference>
<protein>
    <submittedName>
        <fullName evidence="3">Aspartic-type endopeptidase</fullName>
    </submittedName>
</protein>
<gene>
    <name evidence="3" type="ORF">PVAG01_10265</name>
</gene>
<dbReference type="InterPro" id="IPR021109">
    <property type="entry name" value="Peptidase_aspartic_dom_sf"/>
</dbReference>
<keyword evidence="4" id="KW-1185">Reference proteome</keyword>